<dbReference type="GO" id="GO:0006412">
    <property type="term" value="P:translation"/>
    <property type="evidence" value="ECO:0007669"/>
    <property type="project" value="UniProtKB-KW"/>
</dbReference>
<name>A0A2R7Y6D1_9CREN</name>
<dbReference type="Pfam" id="PF14544">
    <property type="entry name" value="DUF4443"/>
    <property type="match status" value="1"/>
</dbReference>
<dbReference type="SUPFAM" id="SSF46785">
    <property type="entry name" value="Winged helix' DNA-binding domain"/>
    <property type="match status" value="1"/>
</dbReference>
<keyword evidence="4" id="KW-0648">Protein biosynthesis</keyword>
<dbReference type="GO" id="GO:0004812">
    <property type="term" value="F:aminoacyl-tRNA ligase activity"/>
    <property type="evidence" value="ECO:0007669"/>
    <property type="project" value="InterPro"/>
</dbReference>
<dbReference type="InterPro" id="IPR004115">
    <property type="entry name" value="GAD-like_sf"/>
</dbReference>
<evidence type="ECO:0000313" key="7">
    <source>
        <dbReference type="Proteomes" id="UP000244093"/>
    </source>
</evidence>
<comment type="caution">
    <text evidence="6">The sequence shown here is derived from an EMBL/GenBank/DDBJ whole genome shotgun (WGS) entry which is preliminary data.</text>
</comment>
<dbReference type="Gene3D" id="1.10.10.10">
    <property type="entry name" value="Winged helix-like DNA-binding domain superfamily/Winged helix DNA-binding domain"/>
    <property type="match status" value="1"/>
</dbReference>
<accession>A0A2R7Y6D1</accession>
<sequence length="214" mass="23852">MNKLKVLSKVIESKGGIKPQFTFYHVVKAMELLKENESLGRHHLMRELMLGEASVKTLIRRLKELNLVETSRPYGTRLTSLGLELVNYVNSLIKMLPELPKEGLCVKCRLSGVVVKEGSTLLTRYDVLKIRDLVVRHGAEGAVIILFKDSVAYMPTSTGEELVKDLKAVEHVLKSGYVTNNDLLIIAICGEELPHQLCYASAVNAVIDILVHAF</sequence>
<feature type="domain" description="DUF4443" evidence="5">
    <location>
        <begin position="112"/>
        <end position="189"/>
    </location>
</feature>
<dbReference type="Gene3D" id="3.30.1360.30">
    <property type="entry name" value="GAD-like domain"/>
    <property type="match status" value="1"/>
</dbReference>
<dbReference type="EMBL" id="NBVN01000002">
    <property type="protein sequence ID" value="PUA33088.1"/>
    <property type="molecule type" value="Genomic_DNA"/>
</dbReference>
<evidence type="ECO:0000256" key="3">
    <source>
        <dbReference type="ARBA" id="ARBA00022840"/>
    </source>
</evidence>
<dbReference type="GO" id="GO:0005737">
    <property type="term" value="C:cytoplasm"/>
    <property type="evidence" value="ECO:0007669"/>
    <property type="project" value="InterPro"/>
</dbReference>
<gene>
    <name evidence="6" type="ORF">B7O98_01205</name>
</gene>
<dbReference type="SUPFAM" id="SSF55261">
    <property type="entry name" value="GAD domain-like"/>
    <property type="match status" value="1"/>
</dbReference>
<dbReference type="InterPro" id="IPR036390">
    <property type="entry name" value="WH_DNA-bd_sf"/>
</dbReference>
<evidence type="ECO:0000259" key="5">
    <source>
        <dbReference type="Pfam" id="PF14544"/>
    </source>
</evidence>
<protein>
    <recommendedName>
        <fullName evidence="5">DUF4443 domain-containing protein</fullName>
    </recommendedName>
</protein>
<evidence type="ECO:0000256" key="4">
    <source>
        <dbReference type="ARBA" id="ARBA00022917"/>
    </source>
</evidence>
<dbReference type="InterPro" id="IPR036388">
    <property type="entry name" value="WH-like_DNA-bd_sf"/>
</dbReference>
<dbReference type="AlphaFoldDB" id="A0A2R7Y6D1"/>
<keyword evidence="3" id="KW-0067">ATP-binding</keyword>
<organism evidence="6 7">
    <name type="scientific">Zestosphaera tikiterensis</name>
    <dbReference type="NCBI Taxonomy" id="1973259"/>
    <lineage>
        <taxon>Archaea</taxon>
        <taxon>Thermoproteota</taxon>
        <taxon>Thermoprotei</taxon>
        <taxon>Desulfurococcales</taxon>
        <taxon>Desulfurococcaceae</taxon>
        <taxon>Zestosphaera</taxon>
    </lineage>
</organism>
<dbReference type="InterPro" id="IPR029349">
    <property type="entry name" value="DUF4443"/>
</dbReference>
<evidence type="ECO:0000256" key="2">
    <source>
        <dbReference type="ARBA" id="ARBA00022741"/>
    </source>
</evidence>
<evidence type="ECO:0000256" key="1">
    <source>
        <dbReference type="ARBA" id="ARBA00022598"/>
    </source>
</evidence>
<keyword evidence="1" id="KW-0436">Ligase</keyword>
<keyword evidence="2" id="KW-0547">Nucleotide-binding</keyword>
<dbReference type="Proteomes" id="UP000244093">
    <property type="component" value="Unassembled WGS sequence"/>
</dbReference>
<dbReference type="GO" id="GO:0005524">
    <property type="term" value="F:ATP binding"/>
    <property type="evidence" value="ECO:0007669"/>
    <property type="project" value="UniProtKB-KW"/>
</dbReference>
<reference evidence="6 7" key="1">
    <citation type="journal article" date="2018" name="Syst. Appl. Microbiol.">
        <title>A new symbiotic nanoarchaeote (Candidatus Nanoclepta minutus) and its host (Zestosphaera tikiterensis gen. nov., sp. nov.) from a New Zealand hot spring.</title>
        <authorList>
            <person name="St John E."/>
            <person name="Liu Y."/>
            <person name="Podar M."/>
            <person name="Stott M.B."/>
            <person name="Meneghin J."/>
            <person name="Chen Z."/>
            <person name="Lagutin K."/>
            <person name="Mitchell K."/>
            <person name="Reysenbach A.L."/>
        </authorList>
    </citation>
    <scope>NUCLEOTIDE SEQUENCE [LARGE SCALE GENOMIC DNA]</scope>
    <source>
        <strain evidence="6">NZ3</strain>
    </source>
</reference>
<evidence type="ECO:0000313" key="6">
    <source>
        <dbReference type="EMBL" id="PUA33088.1"/>
    </source>
</evidence>
<proteinExistence type="predicted"/>